<protein>
    <submittedName>
        <fullName evidence="1">Uncharacterized protein</fullName>
    </submittedName>
</protein>
<name>A0A327RFW4_9FLAO</name>
<sequence>MRFYDTYTNLLNKIYGQKVFVKIYWLKIGRFAKCGKGYWGKNVIFRAYVF</sequence>
<comment type="caution">
    <text evidence="1">The sequence shown here is derived from an EMBL/GenBank/DDBJ whole genome shotgun (WGS) entry which is preliminary data.</text>
</comment>
<accession>A0A327RFW4</accession>
<gene>
    <name evidence="1" type="ORF">LV92_00569</name>
</gene>
<dbReference type="Proteomes" id="UP000249696">
    <property type="component" value="Unassembled WGS sequence"/>
</dbReference>
<proteinExistence type="predicted"/>
<keyword evidence="2" id="KW-1185">Reference proteome</keyword>
<evidence type="ECO:0000313" key="1">
    <source>
        <dbReference type="EMBL" id="RAJ15866.1"/>
    </source>
</evidence>
<dbReference type="EMBL" id="QLLN01000001">
    <property type="protein sequence ID" value="RAJ15866.1"/>
    <property type="molecule type" value="Genomic_DNA"/>
</dbReference>
<evidence type="ECO:0000313" key="2">
    <source>
        <dbReference type="Proteomes" id="UP000249696"/>
    </source>
</evidence>
<organism evidence="1 2">
    <name type="scientific">Arenibacter echinorum</name>
    <dbReference type="NCBI Taxonomy" id="440515"/>
    <lineage>
        <taxon>Bacteria</taxon>
        <taxon>Pseudomonadati</taxon>
        <taxon>Bacteroidota</taxon>
        <taxon>Flavobacteriia</taxon>
        <taxon>Flavobacteriales</taxon>
        <taxon>Flavobacteriaceae</taxon>
        <taxon>Arenibacter</taxon>
    </lineage>
</organism>
<reference evidence="1 2" key="1">
    <citation type="submission" date="2018-06" db="EMBL/GenBank/DDBJ databases">
        <title>Genomic Encyclopedia of Archaeal and Bacterial Type Strains, Phase II (KMG-II): from individual species to whole genera.</title>
        <authorList>
            <person name="Goeker M."/>
        </authorList>
    </citation>
    <scope>NUCLEOTIDE SEQUENCE [LARGE SCALE GENOMIC DNA]</scope>
    <source>
        <strain evidence="1 2">DSM 23522</strain>
    </source>
</reference>
<dbReference type="AlphaFoldDB" id="A0A327RFW4"/>